<name>S6BUY0_9CAUD</name>
<proteinExistence type="predicted"/>
<keyword evidence="2" id="KW-1185">Reference proteome</keyword>
<evidence type="ECO:0000313" key="1">
    <source>
        <dbReference type="EMBL" id="BAN59605.1"/>
    </source>
</evidence>
<gene>
    <name evidence="1" type="primary">orf109b</name>
</gene>
<evidence type="ECO:0000313" key="2">
    <source>
        <dbReference type="Proteomes" id="UP000014701"/>
    </source>
</evidence>
<dbReference type="KEGG" id="vg:16511547"/>
<organism evidence="1 2">
    <name type="scientific">Bacillus phage phiNIT1</name>
    <dbReference type="NCBI Taxonomy" id="207656"/>
    <lineage>
        <taxon>Viruses</taxon>
        <taxon>Duplodnaviria</taxon>
        <taxon>Heunggongvirae</taxon>
        <taxon>Uroviricota</taxon>
        <taxon>Caudoviricetes</taxon>
        <taxon>Herelleviridae</taxon>
        <taxon>Bastillevirinae</taxon>
        <taxon>Nitunavirus</taxon>
        <taxon>Nitunavirus NIT1</taxon>
    </lineage>
</organism>
<dbReference type="GeneID" id="16511547"/>
<dbReference type="RefSeq" id="YP_008318373.1">
    <property type="nucleotide sequence ID" value="NC_021856.1"/>
</dbReference>
<dbReference type="OrthoDB" id="33529at10239"/>
<protein>
    <submittedName>
        <fullName evidence="1">Putative MarR family transcriptional regulator</fullName>
    </submittedName>
</protein>
<accession>S6BUY0</accession>
<dbReference type="Proteomes" id="UP000014701">
    <property type="component" value="Segment"/>
</dbReference>
<sequence>MKDTLILDYLKKLSECSNAEEATYVRMLEGNQELTLDQVATAMRTMVSQLVDYIDESNEAAQKLQEMRLIAILEELPEDIQERVRHKFLEVDDDLLNDDNEGDNQNDKQ</sequence>
<dbReference type="EMBL" id="AP013029">
    <property type="protein sequence ID" value="BAN59605.1"/>
    <property type="molecule type" value="Genomic_DNA"/>
</dbReference>
<reference evidence="1 2" key="1">
    <citation type="submission" date="2013-02" db="EMBL/GenBank/DDBJ databases">
        <title>phiNIT1 genome sequensing.</title>
        <authorList>
            <person name="Ozaki T."/>
            <person name="Kaneko J."/>
        </authorList>
    </citation>
    <scope>NUCLEOTIDE SEQUENCE [LARGE SCALE GENOMIC DNA]</scope>
    <source>
        <strain evidence="1">PhiNIT1</strain>
    </source>
</reference>